<reference evidence="2" key="1">
    <citation type="submission" date="2016-09" db="EMBL/GenBank/DDBJ databases">
        <authorList>
            <person name="Varghese N."/>
            <person name="Submissions S."/>
        </authorList>
    </citation>
    <scope>NUCLEOTIDE SEQUENCE [LARGE SCALE GENOMIC DNA]</scope>
    <source>
        <strain evidence="2">ANC 4422</strain>
    </source>
</reference>
<keyword evidence="2" id="KW-1185">Reference proteome</keyword>
<dbReference type="STRING" id="1219383.SAMN05421733_101123"/>
<evidence type="ECO:0000313" key="1">
    <source>
        <dbReference type="EMBL" id="SDB81318.1"/>
    </source>
</evidence>
<gene>
    <name evidence="1" type="ORF">SAMN05421733_101123</name>
</gene>
<sequence>MTEDELLTKALYSSATIHQPHALKAYIATKYLVQHEEFNIKNIWQHTASLIDRSEIYTQINFATQIHAPVFTVPRIKRILSLGLYPASYVALRQWYDRDGFESIFHYYVEKSTERSQYLSHHITLLFALNTVYDVLDTAQVEPFLDRVAEFITCTFSEQQVSSLLPQFDPKITLSINFLLKAALKQPGFFCHNLITLVWIIRYKNKINASFFEILLFQLYLQVTLPLDDPEDELDSEIYQQTQGGNKNEFNKKINMLIWNYSQNLHQITLADALVFLQAEFPEYTFELTKITDYQIKFLDINSV</sequence>
<dbReference type="AlphaFoldDB" id="A0A1G6GH26"/>
<dbReference type="Proteomes" id="UP000242501">
    <property type="component" value="Unassembled WGS sequence"/>
</dbReference>
<organism evidence="1 2">
    <name type="scientific">Acinetobacter boissieri</name>
    <dbReference type="NCBI Taxonomy" id="1219383"/>
    <lineage>
        <taxon>Bacteria</taxon>
        <taxon>Pseudomonadati</taxon>
        <taxon>Pseudomonadota</taxon>
        <taxon>Gammaproteobacteria</taxon>
        <taxon>Moraxellales</taxon>
        <taxon>Moraxellaceae</taxon>
        <taxon>Acinetobacter</taxon>
    </lineage>
</organism>
<protein>
    <submittedName>
        <fullName evidence="1">Uncharacterized protein</fullName>
    </submittedName>
</protein>
<dbReference type="EMBL" id="FMYL01000001">
    <property type="protein sequence ID" value="SDB81318.1"/>
    <property type="molecule type" value="Genomic_DNA"/>
</dbReference>
<evidence type="ECO:0000313" key="2">
    <source>
        <dbReference type="Proteomes" id="UP000242501"/>
    </source>
</evidence>
<proteinExistence type="predicted"/>
<accession>A0A1G6GH26</accession>
<name>A0A1G6GH26_9GAMM</name>